<protein>
    <submittedName>
        <fullName evidence="3">PTS system fructose subfamily IIA component</fullName>
    </submittedName>
</protein>
<dbReference type="PaxDb" id="610130-Closa_4183"/>
<evidence type="ECO:0000313" key="3">
    <source>
        <dbReference type="EMBL" id="ADL06685.1"/>
    </source>
</evidence>
<dbReference type="InterPro" id="IPR004701">
    <property type="entry name" value="PTS_EIIA_man-typ"/>
</dbReference>
<dbReference type="AlphaFoldDB" id="D9R2R1"/>
<keyword evidence="1" id="KW-0808">Transferase</keyword>
<dbReference type="OrthoDB" id="6623712at2"/>
<sequence length="139" mass="15967">MDRKVLLASHGRLAEGMADSLQYIIGKLDNVDTMCAYTNPDFNLEEEVKTLFRRKEAENFELIVFTDIYGGSVNNEFMKFLRNETFCLVSNMNFATIVEILLHQGEISAEFIRSVVDKQSSRPVFCNELWEIGIQEDSL</sequence>
<dbReference type="Proteomes" id="UP000001662">
    <property type="component" value="Chromosome"/>
</dbReference>
<proteinExistence type="predicted"/>
<organism evidence="3 4">
    <name type="scientific">Lacrimispora saccharolytica (strain ATCC 35040 / DSM 2544 / NRCC 2533 / WM1)</name>
    <name type="common">Clostridium saccharolyticum</name>
    <dbReference type="NCBI Taxonomy" id="610130"/>
    <lineage>
        <taxon>Bacteria</taxon>
        <taxon>Bacillati</taxon>
        <taxon>Bacillota</taxon>
        <taxon>Clostridia</taxon>
        <taxon>Lachnospirales</taxon>
        <taxon>Lachnospiraceae</taxon>
        <taxon>Lacrimispora</taxon>
    </lineage>
</organism>
<dbReference type="Gene3D" id="3.40.50.510">
    <property type="entry name" value="Phosphotransferase system, mannose-type IIA component"/>
    <property type="match status" value="1"/>
</dbReference>
<dbReference type="Pfam" id="PF03610">
    <property type="entry name" value="EIIA-man"/>
    <property type="match status" value="1"/>
</dbReference>
<dbReference type="eggNOG" id="COG2893">
    <property type="taxonomic scope" value="Bacteria"/>
</dbReference>
<dbReference type="PROSITE" id="PS51096">
    <property type="entry name" value="PTS_EIIA_TYPE_4"/>
    <property type="match status" value="1"/>
</dbReference>
<evidence type="ECO:0000313" key="4">
    <source>
        <dbReference type="Proteomes" id="UP000001662"/>
    </source>
</evidence>
<evidence type="ECO:0000256" key="1">
    <source>
        <dbReference type="ARBA" id="ARBA00022679"/>
    </source>
</evidence>
<accession>D9R2R1</accession>
<dbReference type="GO" id="GO:0016740">
    <property type="term" value="F:transferase activity"/>
    <property type="evidence" value="ECO:0007669"/>
    <property type="project" value="UniProtKB-KW"/>
</dbReference>
<keyword evidence="4" id="KW-1185">Reference proteome</keyword>
<reference evidence="3" key="1">
    <citation type="submission" date="2010-07" db="EMBL/GenBank/DDBJ databases">
        <title>Complete sequence of Clostridium saccharolyticum WM1.</title>
        <authorList>
            <consortium name="US DOE Joint Genome Institute"/>
            <person name="Lucas S."/>
            <person name="Copeland A."/>
            <person name="Lapidus A."/>
            <person name="Cheng J.-F."/>
            <person name="Bruce D."/>
            <person name="Goodwin L."/>
            <person name="Pitluck S."/>
            <person name="Chertkov O."/>
            <person name="Detter J.C."/>
            <person name="Han C."/>
            <person name="Tapia R."/>
            <person name="Land M."/>
            <person name="Hauser L."/>
            <person name="Chang Y.-J."/>
            <person name="Jeffries C."/>
            <person name="Kyrpides N."/>
            <person name="Ivanova N."/>
            <person name="Mikhailova N."/>
            <person name="Mouttaki H."/>
            <person name="Lin L."/>
            <person name="Zhou J."/>
            <person name="Hemme C.L."/>
            <person name="Woyke T."/>
        </authorList>
    </citation>
    <scope>NUCLEOTIDE SEQUENCE [LARGE SCALE GENOMIC DNA]</scope>
    <source>
        <strain evidence="3">WM1</strain>
    </source>
</reference>
<dbReference type="SUPFAM" id="SSF53062">
    <property type="entry name" value="PTS system fructose IIA component-like"/>
    <property type="match status" value="1"/>
</dbReference>
<dbReference type="GO" id="GO:0016020">
    <property type="term" value="C:membrane"/>
    <property type="evidence" value="ECO:0007669"/>
    <property type="project" value="InterPro"/>
</dbReference>
<dbReference type="HOGENOM" id="CLU_123235_3_2_9"/>
<dbReference type="EMBL" id="CP002109">
    <property type="protein sequence ID" value="ADL06685.1"/>
    <property type="molecule type" value="Genomic_DNA"/>
</dbReference>
<name>D9R2R1_LACSW</name>
<dbReference type="PANTHER" id="PTHR33799">
    <property type="entry name" value="PTS PERMEASE-RELATED-RELATED"/>
    <property type="match status" value="1"/>
</dbReference>
<feature type="domain" description="PTS EIIA type-4" evidence="2">
    <location>
        <begin position="2"/>
        <end position="139"/>
    </location>
</feature>
<dbReference type="GO" id="GO:0009401">
    <property type="term" value="P:phosphoenolpyruvate-dependent sugar phosphotransferase system"/>
    <property type="evidence" value="ECO:0007669"/>
    <property type="project" value="InterPro"/>
</dbReference>
<gene>
    <name evidence="3" type="ordered locus">Closa_4183</name>
</gene>
<dbReference type="STRING" id="610130.Closa_4183"/>
<dbReference type="InterPro" id="IPR051471">
    <property type="entry name" value="Bacterial_PTS_sugar_comp"/>
</dbReference>
<dbReference type="PANTHER" id="PTHR33799:SF1">
    <property type="entry name" value="PTS SYSTEM MANNOSE-SPECIFIC EIIAB COMPONENT-RELATED"/>
    <property type="match status" value="1"/>
</dbReference>
<dbReference type="KEGG" id="csh:Closa_4183"/>
<dbReference type="RefSeq" id="WP_013274737.1">
    <property type="nucleotide sequence ID" value="NC_014376.1"/>
</dbReference>
<evidence type="ECO:0000259" key="2">
    <source>
        <dbReference type="PROSITE" id="PS51096"/>
    </source>
</evidence>
<dbReference type="InterPro" id="IPR036662">
    <property type="entry name" value="PTS_EIIA_man-typ_sf"/>
</dbReference>